<dbReference type="AlphaFoldDB" id="F4PUQ7"/>
<dbReference type="STRING" id="1054147.F4PUQ7"/>
<organism evidence="2 3">
    <name type="scientific">Cavenderia fasciculata</name>
    <name type="common">Slime mold</name>
    <name type="synonym">Dictyostelium fasciculatum</name>
    <dbReference type="NCBI Taxonomy" id="261658"/>
    <lineage>
        <taxon>Eukaryota</taxon>
        <taxon>Amoebozoa</taxon>
        <taxon>Evosea</taxon>
        <taxon>Eumycetozoa</taxon>
        <taxon>Dictyostelia</taxon>
        <taxon>Acytosteliales</taxon>
        <taxon>Cavenderiaceae</taxon>
        <taxon>Cavenderia</taxon>
    </lineage>
</organism>
<evidence type="ECO:0000313" key="2">
    <source>
        <dbReference type="EMBL" id="EGG21076.1"/>
    </source>
</evidence>
<feature type="region of interest" description="Disordered" evidence="1">
    <location>
        <begin position="52"/>
        <end position="109"/>
    </location>
</feature>
<reference evidence="3" key="1">
    <citation type="journal article" date="2011" name="Genome Res.">
        <title>Phylogeny-wide analysis of social amoeba genomes highlights ancient origins for complex intercellular communication.</title>
        <authorList>
            <person name="Heidel A.J."/>
            <person name="Lawal H.M."/>
            <person name="Felder M."/>
            <person name="Schilde C."/>
            <person name="Helps N.R."/>
            <person name="Tunggal B."/>
            <person name="Rivero F."/>
            <person name="John U."/>
            <person name="Schleicher M."/>
            <person name="Eichinger L."/>
            <person name="Platzer M."/>
            <person name="Noegel A.A."/>
            <person name="Schaap P."/>
            <person name="Gloeckner G."/>
        </authorList>
    </citation>
    <scope>NUCLEOTIDE SEQUENCE [LARGE SCALE GENOMIC DNA]</scope>
    <source>
        <strain evidence="3">SH3</strain>
    </source>
</reference>
<feature type="compositionally biased region" description="Basic and acidic residues" evidence="1">
    <location>
        <begin position="99"/>
        <end position="109"/>
    </location>
</feature>
<protein>
    <submittedName>
        <fullName evidence="2">Uncharacterized protein</fullName>
    </submittedName>
</protein>
<sequence>MMIFTYIYLSEEMESIKFQKRKELGVVIIPMKHIVSCLVSKKAPVITSLSFNNNIVGNQNNNSNDNNNIEENKNGNNNDDQNNNNTTTTTTSTINNNNDTKDTKDKEQH</sequence>
<keyword evidence="3" id="KW-1185">Reference proteome</keyword>
<evidence type="ECO:0000313" key="3">
    <source>
        <dbReference type="Proteomes" id="UP000007797"/>
    </source>
</evidence>
<feature type="compositionally biased region" description="Low complexity" evidence="1">
    <location>
        <begin position="52"/>
        <end position="98"/>
    </location>
</feature>
<dbReference type="GeneID" id="14872884"/>
<gene>
    <name evidence="2" type="ORF">DFA_00951</name>
</gene>
<dbReference type="RefSeq" id="XP_004358926.1">
    <property type="nucleotide sequence ID" value="XM_004358869.1"/>
</dbReference>
<dbReference type="EMBL" id="GL883010">
    <property type="protein sequence ID" value="EGG21076.1"/>
    <property type="molecule type" value="Genomic_DNA"/>
</dbReference>
<proteinExistence type="predicted"/>
<accession>F4PUQ7</accession>
<evidence type="ECO:0000256" key="1">
    <source>
        <dbReference type="SAM" id="MobiDB-lite"/>
    </source>
</evidence>
<dbReference type="Proteomes" id="UP000007797">
    <property type="component" value="Unassembled WGS sequence"/>
</dbReference>
<name>F4PUQ7_CACFS</name>
<dbReference type="KEGG" id="dfa:DFA_00951"/>